<dbReference type="EnsemblPlants" id="AVESA.00010b.r2.3AG0434800.1">
    <property type="protein sequence ID" value="AVESA.00010b.r2.3AG0434800.1.CDS.1"/>
    <property type="gene ID" value="AVESA.00010b.r2.3AG0434800"/>
</dbReference>
<reference evidence="1" key="1">
    <citation type="submission" date="2021-05" db="EMBL/GenBank/DDBJ databases">
        <authorList>
            <person name="Scholz U."/>
            <person name="Mascher M."/>
            <person name="Fiebig A."/>
        </authorList>
    </citation>
    <scope>NUCLEOTIDE SEQUENCE [LARGE SCALE GENOMIC DNA]</scope>
</reference>
<name>A0ACD5VFF0_AVESA</name>
<proteinExistence type="predicted"/>
<reference evidence="1" key="2">
    <citation type="submission" date="2025-09" db="UniProtKB">
        <authorList>
            <consortium name="EnsemblPlants"/>
        </authorList>
    </citation>
    <scope>IDENTIFICATION</scope>
</reference>
<evidence type="ECO:0000313" key="1">
    <source>
        <dbReference type="EnsemblPlants" id="AVESA.00010b.r2.3AG0434800.1.CDS.1"/>
    </source>
</evidence>
<dbReference type="Proteomes" id="UP001732700">
    <property type="component" value="Chromosome 3A"/>
</dbReference>
<accession>A0ACD5VFF0</accession>
<keyword evidence="2" id="KW-1185">Reference proteome</keyword>
<protein>
    <submittedName>
        <fullName evidence="1">Uncharacterized protein</fullName>
    </submittedName>
</protein>
<sequence>MAHFRSQEDMVSVYAKQPWAMDADNMLLEWFDPKISLVSSEYYKFEHTIVTIRAYGIPRNRRSLRLLSDILNKVGTVSEFHILQENNLYARQDYICGAAKMKVNCPVKDRETVTYSDNTTGLAYLHYEKIGRMCLFCGVMFHNAHNCNLRNNLIAERAKSKQPELHIPN</sequence>
<organism evidence="1 2">
    <name type="scientific">Avena sativa</name>
    <name type="common">Oat</name>
    <dbReference type="NCBI Taxonomy" id="4498"/>
    <lineage>
        <taxon>Eukaryota</taxon>
        <taxon>Viridiplantae</taxon>
        <taxon>Streptophyta</taxon>
        <taxon>Embryophyta</taxon>
        <taxon>Tracheophyta</taxon>
        <taxon>Spermatophyta</taxon>
        <taxon>Magnoliopsida</taxon>
        <taxon>Liliopsida</taxon>
        <taxon>Poales</taxon>
        <taxon>Poaceae</taxon>
        <taxon>BOP clade</taxon>
        <taxon>Pooideae</taxon>
        <taxon>Poodae</taxon>
        <taxon>Poeae</taxon>
        <taxon>Poeae Chloroplast Group 1 (Aveneae type)</taxon>
        <taxon>Aveninae</taxon>
        <taxon>Avena</taxon>
    </lineage>
</organism>
<evidence type="ECO:0000313" key="2">
    <source>
        <dbReference type="Proteomes" id="UP001732700"/>
    </source>
</evidence>